<evidence type="ECO:0000256" key="12">
    <source>
        <dbReference type="ARBA" id="ARBA00038905"/>
    </source>
</evidence>
<sequence>MSLHSYIDIAIGVLKKETKICLALRQKHQSHANHWEFPGGKIEKGETPIQALKREFLEELAVETDNWQPLIVIPWHYEKVSVRLHVYTTDEYSSEPVGNEGQQVKWFEVFDLHQLAFPAANTGILKALQLADKYMITGSFNGKDEFLQKLSSALDSGIELCQLRAKGLASNEFSDIAEAAISLCHQKKAKVLLNGKIDLLAEFPEADGIQLASNLIYEFEKRPITKNKLLGVSTHTNEDIQQALKIDADFILLSPVKETSSHPGTAGIGWETFAQRVQSITVPVYALGGMKAGDIEMAKSQGGQGVAAISGFWPG</sequence>
<evidence type="ECO:0000256" key="3">
    <source>
        <dbReference type="ARBA" id="ARBA00022457"/>
    </source>
</evidence>
<reference evidence="18 19" key="1">
    <citation type="submission" date="2022-06" db="EMBL/GenBank/DDBJ databases">
        <title>Thiomicrohabdus sp. nov, an obligately chemolithoautotrophic, sulfur-oxidizing bacterium isolated from beach of Guanyin Mountain. Amoy.</title>
        <authorList>
            <person name="Zhu H."/>
        </authorList>
    </citation>
    <scope>NUCLEOTIDE SEQUENCE [LARGE SCALE GENOMIC DNA]</scope>
    <source>
        <strain evidence="18 19">XGS-01</strain>
    </source>
</reference>
<dbReference type="EC" id="3.6.1.55" evidence="12"/>
<evidence type="ECO:0000256" key="6">
    <source>
        <dbReference type="ARBA" id="ARBA00022763"/>
    </source>
</evidence>
<keyword evidence="19" id="KW-1185">Reference proteome</keyword>
<dbReference type="InterPro" id="IPR013785">
    <property type="entry name" value="Aldolase_TIM"/>
</dbReference>
<evidence type="ECO:0000256" key="5">
    <source>
        <dbReference type="ARBA" id="ARBA00022723"/>
    </source>
</evidence>
<keyword evidence="4" id="KW-0235">DNA replication</keyword>
<dbReference type="PRINTS" id="PR00502">
    <property type="entry name" value="NUDIXFAMILY"/>
</dbReference>
<evidence type="ECO:0000256" key="15">
    <source>
        <dbReference type="ARBA" id="ARBA00041979"/>
    </source>
</evidence>
<evidence type="ECO:0000259" key="17">
    <source>
        <dbReference type="PROSITE" id="PS51462"/>
    </source>
</evidence>
<comment type="cofactor">
    <cofactor evidence="1">
        <name>Mg(2+)</name>
        <dbReference type="ChEBI" id="CHEBI:18420"/>
    </cofactor>
</comment>
<dbReference type="RefSeq" id="WP_275594278.1">
    <property type="nucleotide sequence ID" value="NZ_CP102381.1"/>
</dbReference>
<evidence type="ECO:0000256" key="1">
    <source>
        <dbReference type="ARBA" id="ARBA00001946"/>
    </source>
</evidence>
<gene>
    <name evidence="18" type="ORF">NR989_08340</name>
</gene>
<dbReference type="PANTHER" id="PTHR47707">
    <property type="entry name" value="8-OXO-DGTP DIPHOSPHATASE"/>
    <property type="match status" value="1"/>
</dbReference>
<dbReference type="InterPro" id="IPR036206">
    <property type="entry name" value="ThiamineP_synth_sf"/>
</dbReference>
<dbReference type="InterPro" id="IPR000086">
    <property type="entry name" value="NUDIX_hydrolase_dom"/>
</dbReference>
<evidence type="ECO:0000256" key="2">
    <source>
        <dbReference type="ARBA" id="ARBA00005582"/>
    </source>
</evidence>
<dbReference type="Gene3D" id="3.20.20.70">
    <property type="entry name" value="Aldolase class I"/>
    <property type="match status" value="1"/>
</dbReference>
<evidence type="ECO:0000256" key="16">
    <source>
        <dbReference type="ARBA" id="ARBA00042798"/>
    </source>
</evidence>
<keyword evidence="8" id="KW-0460">Magnesium</keyword>
<evidence type="ECO:0000256" key="9">
    <source>
        <dbReference type="ARBA" id="ARBA00023204"/>
    </source>
</evidence>
<evidence type="ECO:0000313" key="18">
    <source>
        <dbReference type="EMBL" id="WEJ62021.1"/>
    </source>
</evidence>
<dbReference type="Proteomes" id="UP001222275">
    <property type="component" value="Chromosome"/>
</dbReference>
<organism evidence="18 19">
    <name type="scientific">Thiomicrorhabdus lithotrophica</name>
    <dbReference type="NCBI Taxonomy" id="2949997"/>
    <lineage>
        <taxon>Bacteria</taxon>
        <taxon>Pseudomonadati</taxon>
        <taxon>Pseudomonadota</taxon>
        <taxon>Gammaproteobacteria</taxon>
        <taxon>Thiotrichales</taxon>
        <taxon>Piscirickettsiaceae</taxon>
        <taxon>Thiomicrorhabdus</taxon>
    </lineage>
</organism>
<comment type="similarity">
    <text evidence="2">Belongs to the Nudix hydrolase family.</text>
</comment>
<dbReference type="PANTHER" id="PTHR47707:SF1">
    <property type="entry name" value="NUDIX HYDROLASE FAMILY PROTEIN"/>
    <property type="match status" value="1"/>
</dbReference>
<evidence type="ECO:0000256" key="8">
    <source>
        <dbReference type="ARBA" id="ARBA00022842"/>
    </source>
</evidence>
<comment type="catalytic activity">
    <reaction evidence="10">
        <text>8-oxo-dGTP + H2O = 8-oxo-dGMP + diphosphate + H(+)</text>
        <dbReference type="Rhea" id="RHEA:31575"/>
        <dbReference type="ChEBI" id="CHEBI:15377"/>
        <dbReference type="ChEBI" id="CHEBI:15378"/>
        <dbReference type="ChEBI" id="CHEBI:33019"/>
        <dbReference type="ChEBI" id="CHEBI:63224"/>
        <dbReference type="ChEBI" id="CHEBI:77896"/>
        <dbReference type="EC" id="3.6.1.55"/>
    </reaction>
</comment>
<evidence type="ECO:0000256" key="10">
    <source>
        <dbReference type="ARBA" id="ARBA00035861"/>
    </source>
</evidence>
<keyword evidence="9" id="KW-0234">DNA repair</keyword>
<dbReference type="Gene3D" id="3.90.79.10">
    <property type="entry name" value="Nucleoside Triphosphate Pyrophosphohydrolase"/>
    <property type="match status" value="1"/>
</dbReference>
<dbReference type="EMBL" id="CP102381">
    <property type="protein sequence ID" value="WEJ62021.1"/>
    <property type="molecule type" value="Genomic_DNA"/>
</dbReference>
<dbReference type="InterPro" id="IPR015797">
    <property type="entry name" value="NUDIX_hydrolase-like_dom_sf"/>
</dbReference>
<evidence type="ECO:0000256" key="13">
    <source>
        <dbReference type="ARBA" id="ARBA00040794"/>
    </source>
</evidence>
<dbReference type="CDD" id="cd03425">
    <property type="entry name" value="NUDIX_MutT_NudA_like"/>
    <property type="match status" value="1"/>
</dbReference>
<evidence type="ECO:0000256" key="7">
    <source>
        <dbReference type="ARBA" id="ARBA00022801"/>
    </source>
</evidence>
<name>A0ABY8C7S9_9GAMM</name>
<keyword evidence="6" id="KW-0227">DNA damage</keyword>
<dbReference type="InterPro" id="IPR047127">
    <property type="entry name" value="MutT-like"/>
</dbReference>
<dbReference type="Pfam" id="PF02581">
    <property type="entry name" value="TMP-TENI"/>
    <property type="match status" value="1"/>
</dbReference>
<evidence type="ECO:0000256" key="4">
    <source>
        <dbReference type="ARBA" id="ARBA00022705"/>
    </source>
</evidence>
<dbReference type="InterPro" id="IPR020476">
    <property type="entry name" value="Nudix_hydrolase"/>
</dbReference>
<evidence type="ECO:0000256" key="11">
    <source>
        <dbReference type="ARBA" id="ARBA00036904"/>
    </source>
</evidence>
<dbReference type="SUPFAM" id="SSF55811">
    <property type="entry name" value="Nudix"/>
    <property type="match status" value="1"/>
</dbReference>
<dbReference type="CDD" id="cd00564">
    <property type="entry name" value="TMP_TenI"/>
    <property type="match status" value="1"/>
</dbReference>
<feature type="domain" description="Nudix hydrolase" evidence="17">
    <location>
        <begin position="2"/>
        <end position="132"/>
    </location>
</feature>
<evidence type="ECO:0000256" key="14">
    <source>
        <dbReference type="ARBA" id="ARBA00041592"/>
    </source>
</evidence>
<dbReference type="PROSITE" id="PS51462">
    <property type="entry name" value="NUDIX"/>
    <property type="match status" value="1"/>
</dbReference>
<dbReference type="SUPFAM" id="SSF51391">
    <property type="entry name" value="Thiamin phosphate synthase"/>
    <property type="match status" value="1"/>
</dbReference>
<protein>
    <recommendedName>
        <fullName evidence="13">8-oxo-dGTP diphosphatase</fullName>
        <ecNumber evidence="12">3.6.1.55</ecNumber>
    </recommendedName>
    <alternativeName>
        <fullName evidence="16">7,8-dihydro-8-oxoguanine-triphosphatase</fullName>
    </alternativeName>
    <alternativeName>
        <fullName evidence="15">Mutator protein MutT</fullName>
    </alternativeName>
    <alternativeName>
        <fullName evidence="14">dGTP pyrophosphohydrolase</fullName>
    </alternativeName>
</protein>
<dbReference type="Pfam" id="PF00293">
    <property type="entry name" value="NUDIX"/>
    <property type="match status" value="1"/>
</dbReference>
<keyword evidence="5" id="KW-0479">Metal-binding</keyword>
<dbReference type="NCBIfam" id="NF006530">
    <property type="entry name" value="PRK08999.1"/>
    <property type="match status" value="1"/>
</dbReference>
<comment type="catalytic activity">
    <reaction evidence="11">
        <text>8-oxo-GTP + H2O = 8-oxo-GMP + diphosphate + H(+)</text>
        <dbReference type="Rhea" id="RHEA:67616"/>
        <dbReference type="ChEBI" id="CHEBI:15377"/>
        <dbReference type="ChEBI" id="CHEBI:15378"/>
        <dbReference type="ChEBI" id="CHEBI:33019"/>
        <dbReference type="ChEBI" id="CHEBI:143553"/>
        <dbReference type="ChEBI" id="CHEBI:145694"/>
    </reaction>
</comment>
<keyword evidence="7 18" id="KW-0378">Hydrolase</keyword>
<dbReference type="GO" id="GO:0016787">
    <property type="term" value="F:hydrolase activity"/>
    <property type="evidence" value="ECO:0007669"/>
    <property type="project" value="UniProtKB-KW"/>
</dbReference>
<keyword evidence="3" id="KW-0515">Mutator protein</keyword>
<dbReference type="InterPro" id="IPR022998">
    <property type="entry name" value="ThiamineP_synth_TenI"/>
</dbReference>
<proteinExistence type="inferred from homology"/>
<evidence type="ECO:0000313" key="19">
    <source>
        <dbReference type="Proteomes" id="UP001222275"/>
    </source>
</evidence>
<accession>A0ABY8C7S9</accession>